<keyword evidence="7" id="KW-0342">GTP-binding</keyword>
<dbReference type="NCBIfam" id="TIGR03598">
    <property type="entry name" value="GTPase_YsxC"/>
    <property type="match status" value="1"/>
</dbReference>
<evidence type="ECO:0000256" key="10">
    <source>
        <dbReference type="SAM" id="MobiDB-lite"/>
    </source>
</evidence>
<dbReference type="PROSITE" id="PS51706">
    <property type="entry name" value="G_ENGB"/>
    <property type="match status" value="1"/>
</dbReference>
<comment type="cofactor">
    <cofactor evidence="1">
        <name>Mg(2+)</name>
        <dbReference type="ChEBI" id="CHEBI:18420"/>
    </cofactor>
</comment>
<feature type="region of interest" description="Disordered" evidence="10">
    <location>
        <begin position="338"/>
        <end position="380"/>
    </location>
</feature>
<dbReference type="PANTHER" id="PTHR11649">
    <property type="entry name" value="MSS1/TRME-RELATED GTP-BINDING PROTEIN"/>
    <property type="match status" value="1"/>
</dbReference>
<evidence type="ECO:0000313" key="12">
    <source>
        <dbReference type="EMBL" id="CAE7556492.1"/>
    </source>
</evidence>
<keyword evidence="8" id="KW-0717">Septation</keyword>
<feature type="domain" description="EngB-type G" evidence="11">
    <location>
        <begin position="137"/>
        <end position="313"/>
    </location>
</feature>
<feature type="region of interest" description="Disordered" evidence="10">
    <location>
        <begin position="453"/>
        <end position="490"/>
    </location>
</feature>
<evidence type="ECO:0000256" key="3">
    <source>
        <dbReference type="ARBA" id="ARBA00022618"/>
    </source>
</evidence>
<dbReference type="EMBL" id="CAJNIZ010034947">
    <property type="protein sequence ID" value="CAE7556492.1"/>
    <property type="molecule type" value="Genomic_DNA"/>
</dbReference>
<proteinExistence type="inferred from homology"/>
<dbReference type="InterPro" id="IPR006073">
    <property type="entry name" value="GTP-bd"/>
</dbReference>
<keyword evidence="5" id="KW-0547">Nucleotide-binding</keyword>
<evidence type="ECO:0000256" key="7">
    <source>
        <dbReference type="ARBA" id="ARBA00023134"/>
    </source>
</evidence>
<reference evidence="12" key="1">
    <citation type="submission" date="2021-02" db="EMBL/GenBank/DDBJ databases">
        <authorList>
            <person name="Dougan E. K."/>
            <person name="Rhodes N."/>
            <person name="Thang M."/>
            <person name="Chan C."/>
        </authorList>
    </citation>
    <scope>NUCLEOTIDE SEQUENCE</scope>
</reference>
<accession>A0A812U8B1</accession>
<dbReference type="OrthoDB" id="391988at2759"/>
<dbReference type="HAMAP" id="MF_00321">
    <property type="entry name" value="GTPase_EngB"/>
    <property type="match status" value="1"/>
</dbReference>
<dbReference type="InterPro" id="IPR030393">
    <property type="entry name" value="G_ENGB_dom"/>
</dbReference>
<name>A0A812U8B1_SYMPI</name>
<feature type="compositionally biased region" description="Basic and acidic residues" evidence="10">
    <location>
        <begin position="613"/>
        <end position="624"/>
    </location>
</feature>
<protein>
    <submittedName>
        <fullName evidence="12">EngB protein</fullName>
    </submittedName>
</protein>
<comment type="caution">
    <text evidence="12">The sequence shown here is derived from an EMBL/GenBank/DDBJ whole genome shotgun (WGS) entry which is preliminary data.</text>
</comment>
<dbReference type="AlphaFoldDB" id="A0A812U8B1"/>
<feature type="region of interest" description="Disordered" evidence="10">
    <location>
        <begin position="986"/>
        <end position="1007"/>
    </location>
</feature>
<dbReference type="InterPro" id="IPR019987">
    <property type="entry name" value="GTP-bd_ribosome_bio_YsxC"/>
</dbReference>
<dbReference type="GO" id="GO:0046872">
    <property type="term" value="F:metal ion binding"/>
    <property type="evidence" value="ECO:0007669"/>
    <property type="project" value="UniProtKB-KW"/>
</dbReference>
<dbReference type="InterPro" id="IPR005225">
    <property type="entry name" value="Small_GTP-bd"/>
</dbReference>
<keyword evidence="3" id="KW-0132">Cell division</keyword>
<evidence type="ECO:0000256" key="2">
    <source>
        <dbReference type="ARBA" id="ARBA00009638"/>
    </source>
</evidence>
<dbReference type="InterPro" id="IPR027417">
    <property type="entry name" value="P-loop_NTPase"/>
</dbReference>
<feature type="compositionally biased region" description="Acidic residues" evidence="10">
    <location>
        <begin position="368"/>
        <end position="378"/>
    </location>
</feature>
<keyword evidence="4" id="KW-0479">Metal-binding</keyword>
<keyword evidence="6" id="KW-0460">Magnesium</keyword>
<dbReference type="Pfam" id="PF01926">
    <property type="entry name" value="MMR_HSR1"/>
    <property type="match status" value="1"/>
</dbReference>
<dbReference type="GO" id="GO:0051301">
    <property type="term" value="P:cell division"/>
    <property type="evidence" value="ECO:0007669"/>
    <property type="project" value="UniProtKB-KW"/>
</dbReference>
<dbReference type="Proteomes" id="UP000649617">
    <property type="component" value="Unassembled WGS sequence"/>
</dbReference>
<evidence type="ECO:0000256" key="6">
    <source>
        <dbReference type="ARBA" id="ARBA00022842"/>
    </source>
</evidence>
<comment type="similarity">
    <text evidence="2">Belongs to the TRAFAC class TrmE-Era-EngA-EngB-Septin-like GTPase superfamily. EngB GTPase family.</text>
</comment>
<evidence type="ECO:0000256" key="9">
    <source>
        <dbReference type="ARBA" id="ARBA00023306"/>
    </source>
</evidence>
<keyword evidence="13" id="KW-1185">Reference proteome</keyword>
<dbReference type="GO" id="GO:0005525">
    <property type="term" value="F:GTP binding"/>
    <property type="evidence" value="ECO:0007669"/>
    <property type="project" value="UniProtKB-KW"/>
</dbReference>
<dbReference type="NCBIfam" id="TIGR00231">
    <property type="entry name" value="small_GTP"/>
    <property type="match status" value="1"/>
</dbReference>
<dbReference type="Gene3D" id="3.40.50.300">
    <property type="entry name" value="P-loop containing nucleotide triphosphate hydrolases"/>
    <property type="match status" value="1"/>
</dbReference>
<feature type="compositionally biased region" description="Basic and acidic residues" evidence="10">
    <location>
        <begin position="346"/>
        <end position="366"/>
    </location>
</feature>
<feature type="compositionally biased region" description="Basic and acidic residues" evidence="10">
    <location>
        <begin position="463"/>
        <end position="475"/>
    </location>
</feature>
<feature type="compositionally biased region" description="Acidic residues" evidence="10">
    <location>
        <begin position="479"/>
        <end position="488"/>
    </location>
</feature>
<evidence type="ECO:0000256" key="1">
    <source>
        <dbReference type="ARBA" id="ARBA00001946"/>
    </source>
</evidence>
<evidence type="ECO:0000256" key="4">
    <source>
        <dbReference type="ARBA" id="ARBA00022723"/>
    </source>
</evidence>
<evidence type="ECO:0000256" key="5">
    <source>
        <dbReference type="ARBA" id="ARBA00022741"/>
    </source>
</evidence>
<feature type="region of interest" description="Disordered" evidence="10">
    <location>
        <begin position="600"/>
        <end position="624"/>
    </location>
</feature>
<keyword evidence="9" id="KW-0131">Cell cycle</keyword>
<gene>
    <name evidence="12" type="primary">engB</name>
    <name evidence="12" type="ORF">SPIL2461_LOCUS14820</name>
</gene>
<evidence type="ECO:0000256" key="8">
    <source>
        <dbReference type="ARBA" id="ARBA00023210"/>
    </source>
</evidence>
<evidence type="ECO:0000259" key="11">
    <source>
        <dbReference type="PROSITE" id="PS51706"/>
    </source>
</evidence>
<dbReference type="PANTHER" id="PTHR11649:SF13">
    <property type="entry name" value="ENGB-TYPE G DOMAIN-CONTAINING PROTEIN"/>
    <property type="match status" value="1"/>
</dbReference>
<sequence length="1104" mass="123840">MFAVWRDNSLLALRALRALQASVPASQASQLHAFGGRRWTSALIRRRRRALYRALDDPGISPAKVQKLRERAAKPTHSMLRYLAENKIGRVQTQEDRKKLWYEHRYIRYAPSFIGQIKPKMRLWTVALEESQLPLARLPEVAVCGRSNSGKSTLLNYLCGQESANVRRFPGSTTELVFWKVGRPAQLCLVDLPGYGYAEASEEKRLQWTEFMLWYVRARKNLKRLFLLVDARQGLKPADREMIAYLERHGVPWQIIVTKCDKIPSKDIARRLTILKEDLSQQRRMAGDPVPVSALKRRGMDQLRDILNNMKVAKEMVKEGIRLKVYDLLEQRRIRNRERRRRKNEKKAAEAAKAAEAKAEAEKAEAETATEDIPGAEDPELHDLHHLLGNWAAQPRQPREEGPLPGPSVSKAFFSLDDRDSRRVDSFMSSLFPDLSNLRASGSLAGGLGTDLKMPESLGNSETHVHLPDLEDRGLGYEPSDDESDNEATDVKPEVRRFDFNHTSAATPSAIHAEGLSLFPGLSSPQNQKLPHLQSEVKQVGLRSGQGQQRGDKLYTDDDFVSPQDYAAGFKRRAPPAPSAPGKLMAEIRQRYEREWSMELEDVSHSRQGSPDASERSERTERARPVKNVEPVSRMPFITQEGSKPIPKGHGKHKIFGKPPARILKAKRTLDVTKALGLKARDRRRKRNTGSGMDWEQAKTKWLGWYDKNKGRKWHTVSMADSPRKEDVDAAYETLQERRRQRIASMRQARHKGGRARDSNAPRDEAALPEWEMMGDLSNLPDVTTNLLPPGLEDFKATGYLEPMKVHLPQCPEEMRLGPDDGPSQVFIPMRQCPETGRVLRFQDPIGTPVLHPDLRDAGGETPGSVVTRAGSRVYFPPGLDPPENTPSHGSTLHAEGNCKPCAWFWKPGSCQNGKDCMHCHLCPKDELKTRKKAKSAFMRLGLTTPKPSAEETHDEQLAISSFCMSPKSNHKVDFCESSEQGSTAAASSEREYSDGSSSPRLSPTGAGEVYASEMHVTKLASQGSSLHGNGNCRPCAWFWKPAGCMNGEECRHCHMCPPGEVKSRKKNKLAMLRLGLATPTAAAKKDSFSMDSPTALDARPTWL</sequence>
<feature type="region of interest" description="Disordered" evidence="10">
    <location>
        <begin position="536"/>
        <end position="560"/>
    </location>
</feature>
<organism evidence="12 13">
    <name type="scientific">Symbiodinium pilosum</name>
    <name type="common">Dinoflagellate</name>
    <dbReference type="NCBI Taxonomy" id="2952"/>
    <lineage>
        <taxon>Eukaryota</taxon>
        <taxon>Sar</taxon>
        <taxon>Alveolata</taxon>
        <taxon>Dinophyceae</taxon>
        <taxon>Suessiales</taxon>
        <taxon>Symbiodiniaceae</taxon>
        <taxon>Symbiodinium</taxon>
    </lineage>
</organism>
<dbReference type="CDD" id="cd01876">
    <property type="entry name" value="YihA_EngB"/>
    <property type="match status" value="1"/>
</dbReference>
<evidence type="ECO:0000313" key="13">
    <source>
        <dbReference type="Proteomes" id="UP000649617"/>
    </source>
</evidence>
<dbReference type="SUPFAM" id="SSF52540">
    <property type="entry name" value="P-loop containing nucleoside triphosphate hydrolases"/>
    <property type="match status" value="1"/>
</dbReference>